<feature type="non-terminal residue" evidence="1">
    <location>
        <position position="1"/>
    </location>
</feature>
<accession>A0AAD9UTL1</accession>
<protein>
    <submittedName>
        <fullName evidence="1">Uncharacterized protein</fullName>
    </submittedName>
</protein>
<sequence length="40" mass="4421">HERNFKEKLIKSADEACQAATALAAHRNSMPEKKVNGAVR</sequence>
<evidence type="ECO:0000313" key="1">
    <source>
        <dbReference type="EMBL" id="KAK2549529.1"/>
    </source>
</evidence>
<dbReference type="Proteomes" id="UP001249851">
    <property type="component" value="Unassembled WGS sequence"/>
</dbReference>
<gene>
    <name evidence="1" type="ORF">P5673_029908</name>
</gene>
<dbReference type="AlphaFoldDB" id="A0AAD9UTL1"/>
<comment type="caution">
    <text evidence="1">The sequence shown here is derived from an EMBL/GenBank/DDBJ whole genome shotgun (WGS) entry which is preliminary data.</text>
</comment>
<reference evidence="1" key="1">
    <citation type="journal article" date="2023" name="G3 (Bethesda)">
        <title>Whole genome assembly and annotation of the endangered Caribbean coral Acropora cervicornis.</title>
        <authorList>
            <person name="Selwyn J.D."/>
            <person name="Vollmer S.V."/>
        </authorList>
    </citation>
    <scope>NUCLEOTIDE SEQUENCE</scope>
    <source>
        <strain evidence="1">K2</strain>
    </source>
</reference>
<keyword evidence="2" id="KW-1185">Reference proteome</keyword>
<dbReference type="EMBL" id="JARQWQ010000124">
    <property type="protein sequence ID" value="KAK2549529.1"/>
    <property type="molecule type" value="Genomic_DNA"/>
</dbReference>
<name>A0AAD9UTL1_ACRCE</name>
<proteinExistence type="predicted"/>
<reference evidence="1" key="2">
    <citation type="journal article" date="2023" name="Science">
        <title>Genomic signatures of disease resistance in endangered staghorn corals.</title>
        <authorList>
            <person name="Vollmer S.V."/>
            <person name="Selwyn J.D."/>
            <person name="Despard B.A."/>
            <person name="Roesel C.L."/>
        </authorList>
    </citation>
    <scope>NUCLEOTIDE SEQUENCE</scope>
    <source>
        <strain evidence="1">K2</strain>
    </source>
</reference>
<organism evidence="1 2">
    <name type="scientific">Acropora cervicornis</name>
    <name type="common">Staghorn coral</name>
    <dbReference type="NCBI Taxonomy" id="6130"/>
    <lineage>
        <taxon>Eukaryota</taxon>
        <taxon>Metazoa</taxon>
        <taxon>Cnidaria</taxon>
        <taxon>Anthozoa</taxon>
        <taxon>Hexacorallia</taxon>
        <taxon>Scleractinia</taxon>
        <taxon>Astrocoeniina</taxon>
        <taxon>Acroporidae</taxon>
        <taxon>Acropora</taxon>
    </lineage>
</organism>
<evidence type="ECO:0000313" key="2">
    <source>
        <dbReference type="Proteomes" id="UP001249851"/>
    </source>
</evidence>